<name>A0A284RLM1_ARMOS</name>
<evidence type="ECO:0000259" key="1">
    <source>
        <dbReference type="Pfam" id="PF12937"/>
    </source>
</evidence>
<reference evidence="3" key="1">
    <citation type="journal article" date="2017" name="Nat. Ecol. Evol.">
        <title>Genome expansion and lineage-specific genetic innovations in the forest pathogenic fungi Armillaria.</title>
        <authorList>
            <person name="Sipos G."/>
            <person name="Prasanna A.N."/>
            <person name="Walter M.C."/>
            <person name="O'Connor E."/>
            <person name="Balint B."/>
            <person name="Krizsan K."/>
            <person name="Kiss B."/>
            <person name="Hess J."/>
            <person name="Varga T."/>
            <person name="Slot J."/>
            <person name="Riley R."/>
            <person name="Boka B."/>
            <person name="Rigling D."/>
            <person name="Barry K."/>
            <person name="Lee J."/>
            <person name="Mihaltcheva S."/>
            <person name="LaButti K."/>
            <person name="Lipzen A."/>
            <person name="Waldron R."/>
            <person name="Moloney N.M."/>
            <person name="Sperisen C."/>
            <person name="Kredics L."/>
            <person name="Vagvoelgyi C."/>
            <person name="Patrignani A."/>
            <person name="Fitzpatrick D."/>
            <person name="Nagy I."/>
            <person name="Doyle S."/>
            <person name="Anderson J.B."/>
            <person name="Grigoriev I.V."/>
            <person name="Gueldener U."/>
            <person name="Muensterkoetter M."/>
            <person name="Nagy L.G."/>
        </authorList>
    </citation>
    <scope>NUCLEOTIDE SEQUENCE [LARGE SCALE GENOMIC DNA]</scope>
    <source>
        <strain evidence="3">C18/9</strain>
    </source>
</reference>
<proteinExistence type="predicted"/>
<dbReference type="Proteomes" id="UP000219338">
    <property type="component" value="Unassembled WGS sequence"/>
</dbReference>
<dbReference type="EMBL" id="FUEG01000011">
    <property type="protein sequence ID" value="SJL09653.1"/>
    <property type="molecule type" value="Genomic_DNA"/>
</dbReference>
<dbReference type="Pfam" id="PF12937">
    <property type="entry name" value="F-box-like"/>
    <property type="match status" value="1"/>
</dbReference>
<protein>
    <recommendedName>
        <fullName evidence="1">F-box domain-containing protein</fullName>
    </recommendedName>
</protein>
<dbReference type="InterPro" id="IPR001810">
    <property type="entry name" value="F-box_dom"/>
</dbReference>
<dbReference type="AlphaFoldDB" id="A0A284RLM1"/>
<keyword evidence="3" id="KW-1185">Reference proteome</keyword>
<dbReference type="Gene3D" id="3.80.10.10">
    <property type="entry name" value="Ribonuclease Inhibitor"/>
    <property type="match status" value="1"/>
</dbReference>
<evidence type="ECO:0000313" key="2">
    <source>
        <dbReference type="EMBL" id="SJL09653.1"/>
    </source>
</evidence>
<gene>
    <name evidence="2" type="ORF">ARMOST_13034</name>
</gene>
<feature type="domain" description="F-box" evidence="1">
    <location>
        <begin position="5"/>
        <end position="52"/>
    </location>
</feature>
<sequence length="478" mass="53802">MFTVSVPIELLSKIFVLAYDGDDIANAGFVDVCRYWRAVALATPELWSHVTVRKSGKGLSTILERSRSCPLTIRATLKDDPSYVACNTVQYVGSVSVTMGYQPRTIATSNVSPSLHKILENLFSHSHHWSNVFLQLSPNLFHLLDDLKGPLPILKKLHLEMIQTADYLEDLPEVSSNAFAVAPQLTGLVIANIRGGVPFPMSNLRSVHLREFVTLEKMSDLLKEAPYLTKFVANRDRLSGHNDFDDGPPSHAGIPIVHTSLREMEFHRVRRVGDLLRSCVLPNLESFIFNDFFEFEDYQTIRSLSDCFAAWLPPLRKLSIRGIMPNEDMILLLRAVPTVQELIIAQTLWDDPEHLEMRFGELVARNLCAEVGLLPHLHSLDLCATTYPSDDVHDEWTGNIFADMIASRWASSSQAVKLKHVRVGGYEFGFGSSVVERFESFKRQDLDISWVDQDRVFSLVAADIIPEPRPTGITSQIM</sequence>
<dbReference type="OMA" id="PEWIPIL"/>
<dbReference type="OrthoDB" id="2840009at2759"/>
<dbReference type="InterPro" id="IPR032675">
    <property type="entry name" value="LRR_dom_sf"/>
</dbReference>
<evidence type="ECO:0000313" key="3">
    <source>
        <dbReference type="Proteomes" id="UP000219338"/>
    </source>
</evidence>
<accession>A0A284RLM1</accession>
<dbReference type="SUPFAM" id="SSF52047">
    <property type="entry name" value="RNI-like"/>
    <property type="match status" value="1"/>
</dbReference>
<organism evidence="2 3">
    <name type="scientific">Armillaria ostoyae</name>
    <name type="common">Armillaria root rot fungus</name>
    <dbReference type="NCBI Taxonomy" id="47428"/>
    <lineage>
        <taxon>Eukaryota</taxon>
        <taxon>Fungi</taxon>
        <taxon>Dikarya</taxon>
        <taxon>Basidiomycota</taxon>
        <taxon>Agaricomycotina</taxon>
        <taxon>Agaricomycetes</taxon>
        <taxon>Agaricomycetidae</taxon>
        <taxon>Agaricales</taxon>
        <taxon>Marasmiineae</taxon>
        <taxon>Physalacriaceae</taxon>
        <taxon>Armillaria</taxon>
    </lineage>
</organism>